<evidence type="ECO:0000313" key="3">
    <source>
        <dbReference type="Proteomes" id="UP000778970"/>
    </source>
</evidence>
<name>A0A934QLX3_9PROT</name>
<dbReference type="AlphaFoldDB" id="A0A934QLX3"/>
<accession>A0A934QLX3</accession>
<evidence type="ECO:0000256" key="1">
    <source>
        <dbReference type="SAM" id="SignalP"/>
    </source>
</evidence>
<feature type="chain" id="PRO_5037849072" description="PEP-CTERM protein-sorting domain-containing protein" evidence="1">
    <location>
        <begin position="25"/>
        <end position="238"/>
    </location>
</feature>
<dbReference type="EMBL" id="NRRE01000035">
    <property type="protein sequence ID" value="MBK1699261.1"/>
    <property type="molecule type" value="Genomic_DNA"/>
</dbReference>
<sequence>MNLKIAAVAAALLATVGTAPSAYAGYIDFTDDLWRTQQSGDSASSRTRTIGGIGNVTLQAFTSASTPGTLTFQGGVPGTPATPCGILACDNDGVGINDDEISFGTGNKQDVERLVVTFETAIDLAHFHFLDLFGAGATSDDPESERVQWQINGNGPGGVFDGTAMDEVGYAVTGELGYKDVFQIEFFADTARRSSPANTDFALAAIQTTVPSPATLLLFAGGLIALGAGTRLRAHAEI</sequence>
<reference evidence="2" key="1">
    <citation type="submission" date="2017-08" db="EMBL/GenBank/DDBJ databases">
        <authorList>
            <person name="Imhoff J.F."/>
            <person name="Rahn T."/>
            <person name="Kuenzel S."/>
            <person name="Neulinger S.C."/>
        </authorList>
    </citation>
    <scope>NUCLEOTIDE SEQUENCE</scope>
    <source>
        <strain evidence="2">DSM 9154</strain>
    </source>
</reference>
<dbReference type="Proteomes" id="UP000778970">
    <property type="component" value="Unassembled WGS sequence"/>
</dbReference>
<protein>
    <recommendedName>
        <fullName evidence="4">PEP-CTERM protein-sorting domain-containing protein</fullName>
    </recommendedName>
</protein>
<feature type="signal peptide" evidence="1">
    <location>
        <begin position="1"/>
        <end position="24"/>
    </location>
</feature>
<gene>
    <name evidence="2" type="ORF">CKO21_18600</name>
</gene>
<organism evidence="2 3">
    <name type="scientific">Rhodovibrio salinarum</name>
    <dbReference type="NCBI Taxonomy" id="1087"/>
    <lineage>
        <taxon>Bacteria</taxon>
        <taxon>Pseudomonadati</taxon>
        <taxon>Pseudomonadota</taxon>
        <taxon>Alphaproteobacteria</taxon>
        <taxon>Rhodospirillales</taxon>
        <taxon>Rhodovibrionaceae</taxon>
        <taxon>Rhodovibrio</taxon>
    </lineage>
</organism>
<keyword evidence="3" id="KW-1185">Reference proteome</keyword>
<evidence type="ECO:0000313" key="2">
    <source>
        <dbReference type="EMBL" id="MBK1699261.1"/>
    </source>
</evidence>
<keyword evidence="1" id="KW-0732">Signal</keyword>
<evidence type="ECO:0008006" key="4">
    <source>
        <dbReference type="Google" id="ProtNLM"/>
    </source>
</evidence>
<comment type="caution">
    <text evidence="2">The sequence shown here is derived from an EMBL/GenBank/DDBJ whole genome shotgun (WGS) entry which is preliminary data.</text>
</comment>
<proteinExistence type="predicted"/>
<reference evidence="2" key="2">
    <citation type="journal article" date="2020" name="Microorganisms">
        <title>Osmotic Adaptation and Compatible Solute Biosynthesis of Phototrophic Bacteria as Revealed from Genome Analyses.</title>
        <authorList>
            <person name="Imhoff J.F."/>
            <person name="Rahn T."/>
            <person name="Kunzel S."/>
            <person name="Keller A."/>
            <person name="Neulinger S.C."/>
        </authorList>
    </citation>
    <scope>NUCLEOTIDE SEQUENCE</scope>
    <source>
        <strain evidence="2">DSM 9154</strain>
    </source>
</reference>
<dbReference type="RefSeq" id="WP_027289680.1">
    <property type="nucleotide sequence ID" value="NZ_NRRE01000035.1"/>
</dbReference>